<gene>
    <name evidence="2" type="ORF">BBB48_08260</name>
</gene>
<organism evidence="2 3">
    <name type="scientific">Haemophilus parainfluenzae</name>
    <dbReference type="NCBI Taxonomy" id="729"/>
    <lineage>
        <taxon>Bacteria</taxon>
        <taxon>Pseudomonadati</taxon>
        <taxon>Pseudomonadota</taxon>
        <taxon>Gammaproteobacteria</taxon>
        <taxon>Pasteurellales</taxon>
        <taxon>Pasteurellaceae</taxon>
        <taxon>Haemophilus</taxon>
    </lineage>
</organism>
<feature type="coiled-coil region" evidence="1">
    <location>
        <begin position="5"/>
        <end position="39"/>
    </location>
</feature>
<keyword evidence="1" id="KW-0175">Coiled coil</keyword>
<proteinExistence type="predicted"/>
<protein>
    <submittedName>
        <fullName evidence="2">Transcriptional regulator</fullName>
    </submittedName>
</protein>
<sequence>MKTLERLLTDEIRMAEHEKAELEEKIKQLNQKILAYKTAQNYARGVVALHKRARYGRFQQSPRQLIAHILKTQPEKWLHTDEITLQVMELDSQSVENGVLTSHRQSIHSILNNLAKHALIDKKMKGYRCYWRVKSQ</sequence>
<evidence type="ECO:0000313" key="3">
    <source>
        <dbReference type="Proteomes" id="UP000092740"/>
    </source>
</evidence>
<evidence type="ECO:0000313" key="2">
    <source>
        <dbReference type="EMBL" id="OBY50702.1"/>
    </source>
</evidence>
<reference evidence="2 3" key="1">
    <citation type="submission" date="2016-06" db="EMBL/GenBank/DDBJ databases">
        <title>Simultaneous identification of Haemophilus influenzae and Haemophilus haemolyticus using TaqMan real-time PCR.</title>
        <authorList>
            <person name="Price E.P."/>
            <person name="Sarovich D.S."/>
            <person name="Harris T."/>
            <person name="Spargo J.C."/>
            <person name="Nosworthy E."/>
            <person name="Beissbarth J."/>
            <person name="Smith-Vaughan H.C."/>
        </authorList>
    </citation>
    <scope>NUCLEOTIDE SEQUENCE [LARGE SCALE GENOMIC DNA]</scope>
    <source>
        <strain evidence="2 3">ATCC 9796</strain>
    </source>
</reference>
<evidence type="ECO:0000256" key="1">
    <source>
        <dbReference type="SAM" id="Coils"/>
    </source>
</evidence>
<accession>A0AB36E7T5</accession>
<dbReference type="Proteomes" id="UP000092740">
    <property type="component" value="Unassembled WGS sequence"/>
</dbReference>
<dbReference type="AlphaFoldDB" id="A0AB36E7T5"/>
<name>A0AB36E7T5_HAEPA</name>
<comment type="caution">
    <text evidence="2">The sequence shown here is derived from an EMBL/GenBank/DDBJ whole genome shotgun (WGS) entry which is preliminary data.</text>
</comment>
<dbReference type="EMBL" id="MAQD01000008">
    <property type="protein sequence ID" value="OBY50702.1"/>
    <property type="molecule type" value="Genomic_DNA"/>
</dbReference>
<dbReference type="RefSeq" id="WP_065286109.1">
    <property type="nucleotide sequence ID" value="NZ_MAQD01000008.1"/>
</dbReference>